<reference evidence="2" key="1">
    <citation type="submission" date="2022-04" db="EMBL/GenBank/DDBJ databases">
        <authorList>
            <person name="Seo M.-J."/>
        </authorList>
    </citation>
    <scope>NUCLEOTIDE SEQUENCE</scope>
    <source>
        <strain evidence="2">MBLB2552</strain>
    </source>
</reference>
<dbReference type="RefSeq" id="WP_248549868.1">
    <property type="nucleotide sequence ID" value="NZ_JALPRK010000001.1"/>
</dbReference>
<dbReference type="Pfam" id="PF12674">
    <property type="entry name" value="Zn_ribbon_2"/>
    <property type="match status" value="1"/>
</dbReference>
<evidence type="ECO:0000313" key="3">
    <source>
        <dbReference type="Proteomes" id="UP001139534"/>
    </source>
</evidence>
<accession>A0A9X1XUJ4</accession>
<dbReference type="InterPro" id="IPR025868">
    <property type="entry name" value="Zn_ribbon_dom_put"/>
</dbReference>
<dbReference type="AlphaFoldDB" id="A0A9X1XUJ4"/>
<gene>
    <name evidence="2" type="ORF">M0651_00280</name>
</gene>
<organism evidence="2 3">
    <name type="scientific">Paenibacillus mellifer</name>
    <dbReference type="NCBI Taxonomy" id="2937794"/>
    <lineage>
        <taxon>Bacteria</taxon>
        <taxon>Bacillati</taxon>
        <taxon>Bacillota</taxon>
        <taxon>Bacilli</taxon>
        <taxon>Bacillales</taxon>
        <taxon>Paenibacillaceae</taxon>
        <taxon>Paenibacillus</taxon>
    </lineage>
</organism>
<protein>
    <submittedName>
        <fullName evidence="2">Zinc ribbon domain-containing protein</fullName>
    </submittedName>
</protein>
<keyword evidence="3" id="KW-1185">Reference proteome</keyword>
<proteinExistence type="predicted"/>
<name>A0A9X1XUJ4_9BACL</name>
<evidence type="ECO:0000313" key="2">
    <source>
        <dbReference type="EMBL" id="MCK8485607.1"/>
    </source>
</evidence>
<sequence length="83" mass="9167">MKKCIACGMPMQAPSEFALSDTSKDYCVHCARPDGTMQSLEEKLKSMTAFIVRTQGLDIQAAESAARSLMARLPAWQEQLREG</sequence>
<dbReference type="EMBL" id="JALPRK010000001">
    <property type="protein sequence ID" value="MCK8485607.1"/>
    <property type="molecule type" value="Genomic_DNA"/>
</dbReference>
<comment type="caution">
    <text evidence="2">The sequence shown here is derived from an EMBL/GenBank/DDBJ whole genome shotgun (WGS) entry which is preliminary data.</text>
</comment>
<dbReference type="Proteomes" id="UP001139534">
    <property type="component" value="Unassembled WGS sequence"/>
</dbReference>
<feature type="domain" description="Putative zinc ribbon" evidence="1">
    <location>
        <begin position="4"/>
        <end position="77"/>
    </location>
</feature>
<evidence type="ECO:0000259" key="1">
    <source>
        <dbReference type="Pfam" id="PF12674"/>
    </source>
</evidence>